<dbReference type="EMBL" id="MDLC01000092">
    <property type="protein sequence ID" value="ODS22371.1"/>
    <property type="molecule type" value="Genomic_DNA"/>
</dbReference>
<evidence type="ECO:0000313" key="2">
    <source>
        <dbReference type="EMBL" id="ODS22371.1"/>
    </source>
</evidence>
<dbReference type="AlphaFoldDB" id="A0A1D2QLC0"/>
<evidence type="ECO:0000313" key="3">
    <source>
        <dbReference type="Proteomes" id="UP000242502"/>
    </source>
</evidence>
<feature type="compositionally biased region" description="Acidic residues" evidence="1">
    <location>
        <begin position="289"/>
        <end position="306"/>
    </location>
</feature>
<proteinExistence type="predicted"/>
<organism evidence="2 3">
    <name type="scientific">Candidatus Endobugula sertula</name>
    <name type="common">Bugula neritina bacterial symbiont</name>
    <dbReference type="NCBI Taxonomy" id="62101"/>
    <lineage>
        <taxon>Bacteria</taxon>
        <taxon>Pseudomonadati</taxon>
        <taxon>Pseudomonadota</taxon>
        <taxon>Gammaproteobacteria</taxon>
        <taxon>Cellvibrionales</taxon>
        <taxon>Cellvibrionaceae</taxon>
        <taxon>Candidatus Endobugula</taxon>
    </lineage>
</organism>
<evidence type="ECO:0000256" key="1">
    <source>
        <dbReference type="SAM" id="MobiDB-lite"/>
    </source>
</evidence>
<dbReference type="Proteomes" id="UP000242502">
    <property type="component" value="Unassembled WGS sequence"/>
</dbReference>
<comment type="caution">
    <text evidence="2">The sequence shown here is derived from an EMBL/GenBank/DDBJ whole genome shotgun (WGS) entry which is preliminary data.</text>
</comment>
<name>A0A1D2QLC0_9GAMM</name>
<accession>A0A1D2QLC0</accession>
<feature type="compositionally biased region" description="Gly residues" evidence="1">
    <location>
        <begin position="262"/>
        <end position="288"/>
    </location>
</feature>
<sequence>MISSKLILFFCFYLLLLDNSLGGRTILEQDKNKKLLKKANEYGETYGGELEQLGSQWKQLLLQIIQAKRKVGLGKAQLARFNESAAEEVKLVKRDTDADKVAELVAIRAQDIGTTQKYIDDLEILKNEIALTMIVEMDEIKEQFKENNVRRKVKEAKENGITDTDIKEILFADFFDSQGGLSLIDKAASIAKALLSSFRDGMECILYGTYYKKLGILEYGNIFGVGFMLDDSDTEDSDTDNNDAGENHGSRFRPVLVSLEDTGGGDPPGGGGDPPGGGGGDPPGGGDEPSGEESDDDEDDDEDDDDDEYINIFREFQVEFEDRAKDFDERLFRETGGETGHSVEGLSQFNREQANEARQAVDYYMGTNLNMGQYLEDQSNELAAEVMNVFESDPSLQVPFDRDLNDTDRLALFKRHVNVMKTYLERLDFLYINFLDLRDQLLKQLNITRQNVIYYGGLAGGDVSAIRDSLKPDSMPPELLEFKRIPANNARRYLVSGTRLNALIDFRMDLIDLFDFFISLKEDMNEKYNSDLAMINELENPPPS</sequence>
<feature type="compositionally biased region" description="Acidic residues" evidence="1">
    <location>
        <begin position="233"/>
        <end position="243"/>
    </location>
</feature>
<protein>
    <submittedName>
        <fullName evidence="2">Uncharacterized protein</fullName>
    </submittedName>
</protein>
<gene>
    <name evidence="2" type="ORF">AB835_14560</name>
</gene>
<feature type="region of interest" description="Disordered" evidence="1">
    <location>
        <begin position="233"/>
        <end position="306"/>
    </location>
</feature>
<reference evidence="2 3" key="1">
    <citation type="journal article" date="2016" name="Appl. Environ. Microbiol.">
        <title>Lack of Overt Genome Reduction in the Bryostatin-Producing Bryozoan Symbiont "Candidatus Endobugula sertula".</title>
        <authorList>
            <person name="Miller I.J."/>
            <person name="Vanee N."/>
            <person name="Fong S.S."/>
            <person name="Lim-Fong G.E."/>
            <person name="Kwan J.C."/>
        </authorList>
    </citation>
    <scope>NUCLEOTIDE SEQUENCE [LARGE SCALE GENOMIC DNA]</scope>
    <source>
        <strain evidence="2">AB1-4</strain>
    </source>
</reference>